<evidence type="ECO:0000313" key="2">
    <source>
        <dbReference type="EMBL" id="KKL20311.1"/>
    </source>
</evidence>
<reference evidence="2" key="1">
    <citation type="journal article" date="2015" name="Nature">
        <title>Complex archaea that bridge the gap between prokaryotes and eukaryotes.</title>
        <authorList>
            <person name="Spang A."/>
            <person name="Saw J.H."/>
            <person name="Jorgensen S.L."/>
            <person name="Zaremba-Niedzwiedzka K."/>
            <person name="Martijn J."/>
            <person name="Lind A.E."/>
            <person name="van Eijk R."/>
            <person name="Schleper C."/>
            <person name="Guy L."/>
            <person name="Ettema T.J."/>
        </authorList>
    </citation>
    <scope>NUCLEOTIDE SEQUENCE</scope>
</reference>
<dbReference type="Gene3D" id="2.60.120.260">
    <property type="entry name" value="Galactose-binding domain-like"/>
    <property type="match status" value="1"/>
</dbReference>
<dbReference type="AlphaFoldDB" id="A0A0F9DRN8"/>
<dbReference type="EMBL" id="LAZR01038146">
    <property type="protein sequence ID" value="KKL20311.1"/>
    <property type="molecule type" value="Genomic_DNA"/>
</dbReference>
<gene>
    <name evidence="2" type="ORF">LCGC14_2456720</name>
</gene>
<dbReference type="InterPro" id="IPR006626">
    <property type="entry name" value="PbH1"/>
</dbReference>
<dbReference type="InterPro" id="IPR011050">
    <property type="entry name" value="Pectin_lyase_fold/virulence"/>
</dbReference>
<sequence length="435" mass="47501">KNFSGYAIKCVGTDGSEKNNVVIRDLKVMRDAADSGNWHLIYADYVDDLSVKNVVFSGGLWYAIGISNCDNFIISDCDFIDGKIGGVLAVGSNGIINNSFFYGTAEMPGSYYGCNLRTSPDCRVLSCHFHDFDVATGEIAIGVWFEVASENSIIDGCHFYNIYSYADGFVFGVHLGTDSHHGSVINCNFRNILGFGSGILDVRDKGNAIFNWSSDDCKIGNNNVENCGYGITLMNSVDRTLVIGNRCIDNGQLIDRGGCESTTSPMIFGETVPVISNVLWARNNAEAYEGTYSRKYTKNIAAGSAANVYLTDSTGVSGDVHGLIPGKEYTWTMWMIIPTGIIVASEITLTLRDHNGSTYQSSTANPAAVYEVWQKVTVTRTLRADATSFDMYINVAAAAEDTEYFYVDNIRLQPLGVHNEHQQNFLDNGTDTQVG</sequence>
<proteinExistence type="predicted"/>
<dbReference type="InterPro" id="IPR022441">
    <property type="entry name" value="Para_beta_helix_rpt-2"/>
</dbReference>
<organism evidence="2">
    <name type="scientific">marine sediment metagenome</name>
    <dbReference type="NCBI Taxonomy" id="412755"/>
    <lineage>
        <taxon>unclassified sequences</taxon>
        <taxon>metagenomes</taxon>
        <taxon>ecological metagenomes</taxon>
    </lineage>
</organism>
<feature type="domain" description="Right handed beta helix" evidence="1">
    <location>
        <begin position="41"/>
        <end position="191"/>
    </location>
</feature>
<dbReference type="SUPFAM" id="SSF49785">
    <property type="entry name" value="Galactose-binding domain-like"/>
    <property type="match status" value="1"/>
</dbReference>
<feature type="non-terminal residue" evidence="2">
    <location>
        <position position="1"/>
    </location>
</feature>
<protein>
    <recommendedName>
        <fullName evidence="1">Right handed beta helix domain-containing protein</fullName>
    </recommendedName>
</protein>
<evidence type="ECO:0000259" key="1">
    <source>
        <dbReference type="Pfam" id="PF13229"/>
    </source>
</evidence>
<comment type="caution">
    <text evidence="2">The sequence shown here is derived from an EMBL/GenBank/DDBJ whole genome shotgun (WGS) entry which is preliminary data.</text>
</comment>
<dbReference type="InterPro" id="IPR008979">
    <property type="entry name" value="Galactose-bd-like_sf"/>
</dbReference>
<dbReference type="SMART" id="SM00710">
    <property type="entry name" value="PbH1"/>
    <property type="match status" value="7"/>
</dbReference>
<name>A0A0F9DRN8_9ZZZZ</name>
<dbReference type="NCBIfam" id="TIGR03804">
    <property type="entry name" value="para_beta_helix"/>
    <property type="match status" value="1"/>
</dbReference>
<accession>A0A0F9DRN8</accession>
<dbReference type="Pfam" id="PF13229">
    <property type="entry name" value="Beta_helix"/>
    <property type="match status" value="1"/>
</dbReference>
<dbReference type="InterPro" id="IPR039448">
    <property type="entry name" value="Beta_helix"/>
</dbReference>
<dbReference type="SUPFAM" id="SSF51126">
    <property type="entry name" value="Pectin lyase-like"/>
    <property type="match status" value="1"/>
</dbReference>